<reference evidence="2" key="1">
    <citation type="submission" date="2017-12" db="EMBL/GenBank/DDBJ databases">
        <authorList>
            <consortium name="DOE Joint Genome Institute"/>
            <person name="Mondo S.J."/>
            <person name="Kjaerbolling I."/>
            <person name="Vesth T.C."/>
            <person name="Frisvad J.C."/>
            <person name="Nybo J.L."/>
            <person name="Theobald S."/>
            <person name="Kuo A."/>
            <person name="Bowyer P."/>
            <person name="Matsuda Y."/>
            <person name="Lyhne E.K."/>
            <person name="Kogle M.E."/>
            <person name="Clum A."/>
            <person name="Lipzen A."/>
            <person name="Salamov A."/>
            <person name="Ngan C.Y."/>
            <person name="Daum C."/>
            <person name="Chiniquy J."/>
            <person name="Barry K."/>
            <person name="LaButti K."/>
            <person name="Haridas S."/>
            <person name="Simmons B.A."/>
            <person name="Magnuson J.K."/>
            <person name="Mortensen U.H."/>
            <person name="Larsen T.O."/>
            <person name="Grigoriev I.V."/>
            <person name="Baker S.E."/>
            <person name="Andersen M.R."/>
            <person name="Nordberg H.P."/>
            <person name="Cantor M.N."/>
            <person name="Hua S.X."/>
        </authorList>
    </citation>
    <scope>NUCLEOTIDE SEQUENCE [LARGE SCALE GENOMIC DNA]</scope>
    <source>
        <strain evidence="2">IBT 19404</strain>
    </source>
</reference>
<organism evidence="1 2">
    <name type="scientific">Aspergillus taichungensis</name>
    <dbReference type="NCBI Taxonomy" id="482145"/>
    <lineage>
        <taxon>Eukaryota</taxon>
        <taxon>Fungi</taxon>
        <taxon>Dikarya</taxon>
        <taxon>Ascomycota</taxon>
        <taxon>Pezizomycotina</taxon>
        <taxon>Eurotiomycetes</taxon>
        <taxon>Eurotiomycetidae</taxon>
        <taxon>Eurotiales</taxon>
        <taxon>Aspergillaceae</taxon>
        <taxon>Aspergillus</taxon>
        <taxon>Aspergillus subgen. Circumdati</taxon>
    </lineage>
</organism>
<dbReference type="EMBL" id="KZ559604">
    <property type="protein sequence ID" value="PLN77048.1"/>
    <property type="molecule type" value="Genomic_DNA"/>
</dbReference>
<protein>
    <submittedName>
        <fullName evidence="1">Uncharacterized protein</fullName>
    </submittedName>
</protein>
<evidence type="ECO:0000313" key="1">
    <source>
        <dbReference type="EMBL" id="PLN77048.1"/>
    </source>
</evidence>
<sequence>MPSTIPNSSVGLTVCYIALNSYLMFFEISGPGLANISVLILRHSGMKSLFTPCMLSVCSLYAPMSSPCTRPPTLDMSSDDHDVSNLMCTPSSIHRSCLPIHNYLIYKVCHCLASPPFPTTYHFHTAQFLKIRHAANPYSRPSKSPKKEPPT</sequence>
<evidence type="ECO:0000313" key="2">
    <source>
        <dbReference type="Proteomes" id="UP000235023"/>
    </source>
</evidence>
<gene>
    <name evidence="1" type="ORF">BDW42DRAFT_9616</name>
</gene>
<accession>A0A2J5HJ03</accession>
<name>A0A2J5HJ03_9EURO</name>
<dbReference type="AlphaFoldDB" id="A0A2J5HJ03"/>
<keyword evidence="2" id="KW-1185">Reference proteome</keyword>
<dbReference type="Proteomes" id="UP000235023">
    <property type="component" value="Unassembled WGS sequence"/>
</dbReference>
<proteinExistence type="predicted"/>